<dbReference type="SUPFAM" id="SSF47413">
    <property type="entry name" value="lambda repressor-like DNA-binding domains"/>
    <property type="match status" value="1"/>
</dbReference>
<sequence length="334" mass="36770">MTTIYDIARAAGVTATTVSNVFSGKGSVSEKTRARVLQYAQELGYSPNLVARSLIKGRTSIIGLIVHPVDNPFFAEIVYTAETLAYAAGLRIFVTTLTDNDEMTQLMLKDLVARKVDGIIITCALSPQTVRELIPPTLPVIYCLWEGEDLPDYETVLFDFFEGGKLAAEHLFTAGHRRIGIVTHLDNNNCDHHAIRTNGFKSVFIKYGVSIDPEFIAGGASKLELGKAAAYELLKRPERPTAIFTTNDLMAIGVLSAAWDLGIRVPEELSIVGIDDINLARYTSPPLTTVRIDKYKLIHQALHTLQQAIEHQPIVSTHVLKPELIIRHSVALLP</sequence>
<reference evidence="5 6" key="1">
    <citation type="journal article" date="2021" name="Int. J. Syst. Evol. Microbiol.">
        <title>Reticulibacter mediterranei gen. nov., sp. nov., within the new family Reticulibacteraceae fam. nov., and Ktedonospora formicarum gen. nov., sp. nov., Ktedonobacter robiniae sp. nov., Dictyobacter formicarum sp. nov. and Dictyobacter arantiisoli sp. nov., belonging to the class Ktedonobacteria.</title>
        <authorList>
            <person name="Yabe S."/>
            <person name="Zheng Y."/>
            <person name="Wang C.M."/>
            <person name="Sakai Y."/>
            <person name="Abe K."/>
            <person name="Yokota A."/>
            <person name="Donadio S."/>
            <person name="Cavaletti L."/>
            <person name="Monciardini P."/>
        </authorList>
    </citation>
    <scope>NUCLEOTIDE SEQUENCE [LARGE SCALE GENOMIC DNA]</scope>
    <source>
        <strain evidence="5 6">SOSP1-30</strain>
    </source>
</reference>
<organism evidence="5 6">
    <name type="scientific">Ktedonobacter robiniae</name>
    <dbReference type="NCBI Taxonomy" id="2778365"/>
    <lineage>
        <taxon>Bacteria</taxon>
        <taxon>Bacillati</taxon>
        <taxon>Chloroflexota</taxon>
        <taxon>Ktedonobacteria</taxon>
        <taxon>Ktedonobacterales</taxon>
        <taxon>Ktedonobacteraceae</taxon>
        <taxon>Ktedonobacter</taxon>
    </lineage>
</organism>
<protein>
    <submittedName>
        <fullName evidence="5">HTH-type transcriptional repressor PurR</fullName>
    </submittedName>
</protein>
<evidence type="ECO:0000256" key="1">
    <source>
        <dbReference type="ARBA" id="ARBA00023015"/>
    </source>
</evidence>
<name>A0ABQ3UX66_9CHLR</name>
<dbReference type="EMBL" id="BNJG01000002">
    <property type="protein sequence ID" value="GHO57285.1"/>
    <property type="molecule type" value="Genomic_DNA"/>
</dbReference>
<dbReference type="Pfam" id="PF13377">
    <property type="entry name" value="Peripla_BP_3"/>
    <property type="match status" value="1"/>
</dbReference>
<feature type="domain" description="HTH lacI-type" evidence="4">
    <location>
        <begin position="2"/>
        <end position="56"/>
    </location>
</feature>
<comment type="caution">
    <text evidence="5">The sequence shown here is derived from an EMBL/GenBank/DDBJ whole genome shotgun (WGS) entry which is preliminary data.</text>
</comment>
<evidence type="ECO:0000256" key="3">
    <source>
        <dbReference type="ARBA" id="ARBA00023163"/>
    </source>
</evidence>
<evidence type="ECO:0000313" key="5">
    <source>
        <dbReference type="EMBL" id="GHO57285.1"/>
    </source>
</evidence>
<keyword evidence="2" id="KW-0238">DNA-binding</keyword>
<dbReference type="Pfam" id="PF00356">
    <property type="entry name" value="LacI"/>
    <property type="match status" value="1"/>
</dbReference>
<dbReference type="CDD" id="cd06285">
    <property type="entry name" value="PBP1_LacI-like"/>
    <property type="match status" value="1"/>
</dbReference>
<dbReference type="PANTHER" id="PTHR30146:SF109">
    <property type="entry name" value="HTH-TYPE TRANSCRIPTIONAL REGULATOR GALS"/>
    <property type="match status" value="1"/>
</dbReference>
<dbReference type="SUPFAM" id="SSF53822">
    <property type="entry name" value="Periplasmic binding protein-like I"/>
    <property type="match status" value="1"/>
</dbReference>
<dbReference type="PROSITE" id="PS50932">
    <property type="entry name" value="HTH_LACI_2"/>
    <property type="match status" value="1"/>
</dbReference>
<dbReference type="InterPro" id="IPR046335">
    <property type="entry name" value="LacI/GalR-like_sensor"/>
</dbReference>
<dbReference type="InterPro" id="IPR000843">
    <property type="entry name" value="HTH_LacI"/>
</dbReference>
<gene>
    <name evidence="5" type="primary">purR</name>
    <name evidence="5" type="ORF">KSB_57600</name>
</gene>
<dbReference type="Proteomes" id="UP000654345">
    <property type="component" value="Unassembled WGS sequence"/>
</dbReference>
<evidence type="ECO:0000313" key="6">
    <source>
        <dbReference type="Proteomes" id="UP000654345"/>
    </source>
</evidence>
<proteinExistence type="predicted"/>
<dbReference type="Gene3D" id="1.10.260.40">
    <property type="entry name" value="lambda repressor-like DNA-binding domains"/>
    <property type="match status" value="1"/>
</dbReference>
<keyword evidence="1" id="KW-0805">Transcription regulation</keyword>
<dbReference type="InterPro" id="IPR028082">
    <property type="entry name" value="Peripla_BP_I"/>
</dbReference>
<dbReference type="RefSeq" id="WP_201373702.1">
    <property type="nucleotide sequence ID" value="NZ_BNJG01000002.1"/>
</dbReference>
<accession>A0ABQ3UX66</accession>
<evidence type="ECO:0000259" key="4">
    <source>
        <dbReference type="PROSITE" id="PS50932"/>
    </source>
</evidence>
<keyword evidence="3" id="KW-0804">Transcription</keyword>
<evidence type="ECO:0000256" key="2">
    <source>
        <dbReference type="ARBA" id="ARBA00023125"/>
    </source>
</evidence>
<dbReference type="InterPro" id="IPR010982">
    <property type="entry name" value="Lambda_DNA-bd_dom_sf"/>
</dbReference>
<dbReference type="Gene3D" id="3.40.50.2300">
    <property type="match status" value="2"/>
</dbReference>
<dbReference type="CDD" id="cd01392">
    <property type="entry name" value="HTH_LacI"/>
    <property type="match status" value="1"/>
</dbReference>
<keyword evidence="6" id="KW-1185">Reference proteome</keyword>
<dbReference type="PANTHER" id="PTHR30146">
    <property type="entry name" value="LACI-RELATED TRANSCRIPTIONAL REPRESSOR"/>
    <property type="match status" value="1"/>
</dbReference>
<dbReference type="SMART" id="SM00354">
    <property type="entry name" value="HTH_LACI"/>
    <property type="match status" value="1"/>
</dbReference>